<dbReference type="InterPro" id="IPR006675">
    <property type="entry name" value="HDIG_dom"/>
</dbReference>
<dbReference type="SUPFAM" id="SSF109604">
    <property type="entry name" value="HD-domain/PDEase-like"/>
    <property type="match status" value="1"/>
</dbReference>
<dbReference type="NCBIfam" id="TIGR00277">
    <property type="entry name" value="HDIG"/>
    <property type="match status" value="1"/>
</dbReference>
<dbReference type="Gene3D" id="1.10.3210.10">
    <property type="entry name" value="Hypothetical protein af1432"/>
    <property type="match status" value="1"/>
</dbReference>
<evidence type="ECO:0000313" key="3">
    <source>
        <dbReference type="Proteomes" id="UP000226712"/>
    </source>
</evidence>
<dbReference type="Pfam" id="PF01966">
    <property type="entry name" value="HD"/>
    <property type="match status" value="1"/>
</dbReference>
<sequence>MSAAKEMKIPSIEECNAIIEEYKVPDHIRNHIAMVRKIANFLAKKISENETEINLDLVDKGALLHDVMKMYCVENNCRHAEEAGKVLTQKGFPEFGKVLEQHGLDEVNHFDENTLIETKIVWYADKRVNQDKLVSLGARYIYLKAKYGSMSNEKMKQILSTEENAKKIEKRLFELAGLKRDIVEAELDG</sequence>
<protein>
    <recommendedName>
        <fullName evidence="1">HD domain-containing protein</fullName>
    </recommendedName>
</protein>
<evidence type="ECO:0000259" key="1">
    <source>
        <dbReference type="Pfam" id="PF01966"/>
    </source>
</evidence>
<proteinExistence type="predicted"/>
<dbReference type="InterPro" id="IPR006674">
    <property type="entry name" value="HD_domain"/>
</dbReference>
<reference evidence="3" key="1">
    <citation type="submission" date="2017-09" db="EMBL/GenBank/DDBJ databases">
        <title>The Reconstruction of 2,631 Draft Metagenome-Assembled Genomes from the Global Oceans.</title>
        <authorList>
            <person name="Tully B.J."/>
            <person name="Graham E.D."/>
            <person name="Heidelberg J.F."/>
        </authorList>
    </citation>
    <scope>NUCLEOTIDE SEQUENCE [LARGE SCALE GENOMIC DNA]</scope>
</reference>
<dbReference type="AlphaFoldDB" id="A0A2D6LPI7"/>
<evidence type="ECO:0000313" key="2">
    <source>
        <dbReference type="EMBL" id="MAG18126.1"/>
    </source>
</evidence>
<accession>A0A2D6LPI7</accession>
<feature type="domain" description="HD" evidence="1">
    <location>
        <begin position="30"/>
        <end position="126"/>
    </location>
</feature>
<dbReference type="Proteomes" id="UP000226712">
    <property type="component" value="Unassembled WGS sequence"/>
</dbReference>
<dbReference type="EMBL" id="NZBD01000008">
    <property type="protein sequence ID" value="MAG18126.1"/>
    <property type="molecule type" value="Genomic_DNA"/>
</dbReference>
<name>A0A2D6LPI7_9ARCH</name>
<organism evidence="2 3">
    <name type="scientific">Candidatus Iainarchaeum sp</name>
    <dbReference type="NCBI Taxonomy" id="3101447"/>
    <lineage>
        <taxon>Archaea</taxon>
        <taxon>Candidatus Iainarchaeota</taxon>
        <taxon>Candidatus Iainarchaeia</taxon>
        <taxon>Candidatus Iainarchaeales</taxon>
        <taxon>Candidatus Iainarchaeaceae</taxon>
        <taxon>Candidatus Iainarchaeum</taxon>
    </lineage>
</organism>
<gene>
    <name evidence="2" type="ORF">CL944_01485</name>
</gene>
<comment type="caution">
    <text evidence="2">The sequence shown here is derived from an EMBL/GenBank/DDBJ whole genome shotgun (WGS) entry which is preliminary data.</text>
</comment>